<evidence type="ECO:0000256" key="1">
    <source>
        <dbReference type="ARBA" id="ARBA00004141"/>
    </source>
</evidence>
<proteinExistence type="predicted"/>
<feature type="transmembrane region" description="Helical" evidence="11">
    <location>
        <begin position="73"/>
        <end position="98"/>
    </location>
</feature>
<dbReference type="OrthoDB" id="5292355at2"/>
<dbReference type="EMBL" id="AYKG01000020">
    <property type="protein sequence ID" value="ROO28623.1"/>
    <property type="molecule type" value="Genomic_DNA"/>
</dbReference>
<dbReference type="AlphaFoldDB" id="A0A423PSQ8"/>
<evidence type="ECO:0000313" key="13">
    <source>
        <dbReference type="Proteomes" id="UP000285310"/>
    </source>
</evidence>
<dbReference type="Pfam" id="PF07264">
    <property type="entry name" value="EI24"/>
    <property type="match status" value="1"/>
</dbReference>
<evidence type="ECO:0000256" key="6">
    <source>
        <dbReference type="ARBA" id="ARBA00022692"/>
    </source>
</evidence>
<dbReference type="FunCoup" id="A0A423PSQ8">
    <property type="interactions" value="24"/>
</dbReference>
<evidence type="ECO:0000256" key="4">
    <source>
        <dbReference type="ARBA" id="ARBA00022519"/>
    </source>
</evidence>
<dbReference type="PANTHER" id="PTHR37468">
    <property type="entry name" value="SULFATE TRANSPORTER CYSZ"/>
    <property type="match status" value="1"/>
</dbReference>
<keyword evidence="8" id="KW-0764">Sulfate transport</keyword>
<dbReference type="GO" id="GO:0019344">
    <property type="term" value="P:cysteine biosynthetic process"/>
    <property type="evidence" value="ECO:0007669"/>
    <property type="project" value="UniProtKB-KW"/>
</dbReference>
<accession>A0A423PSQ8</accession>
<dbReference type="NCBIfam" id="NF003433">
    <property type="entry name" value="PRK04949.1"/>
    <property type="match status" value="1"/>
</dbReference>
<reference evidence="12 13" key="1">
    <citation type="submission" date="2013-10" db="EMBL/GenBank/DDBJ databases">
        <title>Salinisphaera japonica YTM-1 Genome Sequencing.</title>
        <authorList>
            <person name="Lai Q."/>
            <person name="Li C."/>
            <person name="Shao Z."/>
        </authorList>
    </citation>
    <scope>NUCLEOTIDE SEQUENCE [LARGE SCALE GENOMIC DNA]</scope>
    <source>
        <strain evidence="12 13">YTM-1</strain>
    </source>
</reference>
<dbReference type="InParanoid" id="A0A423PSQ8"/>
<dbReference type="PANTHER" id="PTHR37468:SF1">
    <property type="entry name" value="SULFATE TRANSPORTER CYSZ"/>
    <property type="match status" value="1"/>
</dbReference>
<keyword evidence="4" id="KW-0997">Cell inner membrane</keyword>
<dbReference type="RefSeq" id="WP_123658071.1">
    <property type="nucleotide sequence ID" value="NZ_AYKG01000020.1"/>
</dbReference>
<dbReference type="GO" id="GO:0009675">
    <property type="term" value="F:high-affinity sulfate:proton symporter activity"/>
    <property type="evidence" value="ECO:0007669"/>
    <property type="project" value="TreeGrafter"/>
</dbReference>
<dbReference type="InterPro" id="IPR050480">
    <property type="entry name" value="CysZ-like"/>
</dbReference>
<dbReference type="InterPro" id="IPR059112">
    <property type="entry name" value="CysZ/EI24"/>
</dbReference>
<dbReference type="GO" id="GO:0000103">
    <property type="term" value="P:sulfate assimilation"/>
    <property type="evidence" value="ECO:0007669"/>
    <property type="project" value="TreeGrafter"/>
</dbReference>
<comment type="subcellular location">
    <subcellularLocation>
        <location evidence="1">Membrane</location>
        <topology evidence="1">Multi-pass membrane protein</topology>
    </subcellularLocation>
</comment>
<evidence type="ECO:0000256" key="8">
    <source>
        <dbReference type="ARBA" id="ARBA00023032"/>
    </source>
</evidence>
<evidence type="ECO:0000256" key="7">
    <source>
        <dbReference type="ARBA" id="ARBA00022989"/>
    </source>
</evidence>
<keyword evidence="7 11" id="KW-1133">Transmembrane helix</keyword>
<dbReference type="Proteomes" id="UP000285310">
    <property type="component" value="Unassembled WGS sequence"/>
</dbReference>
<keyword evidence="3" id="KW-1003">Cell membrane</keyword>
<evidence type="ECO:0000256" key="11">
    <source>
        <dbReference type="SAM" id="Phobius"/>
    </source>
</evidence>
<sequence length="259" mass="28674">MNPVTELSAGPRCLARGFSMLTQPGLRRYVVIPVLVNIVLIVGLVSLLGWQVNDWLNAWLSGLPDWLAWLDDVLWWIVMALVTLAFCYFFTLLANLIASPFNGILSSRVEQLITGRTPQTRMSLAGEMWDGVAGEVRRLRYYAGRALMLALVSLVLLFIPVANLAIAPLWFIFGAYMLAFEYMDGPMGNRGWAFEAKLAHLDTHRMRHLGFGSLVTLMTAIPLANLVVMPAAVIGATLLYLDTIGPLDTSLGPTPNRER</sequence>
<evidence type="ECO:0000256" key="10">
    <source>
        <dbReference type="ARBA" id="ARBA00023192"/>
    </source>
</evidence>
<evidence type="ECO:0000256" key="2">
    <source>
        <dbReference type="ARBA" id="ARBA00022448"/>
    </source>
</evidence>
<keyword evidence="10" id="KW-0198">Cysteine biosynthesis</keyword>
<dbReference type="GO" id="GO:0005886">
    <property type="term" value="C:plasma membrane"/>
    <property type="evidence" value="ECO:0007669"/>
    <property type="project" value="TreeGrafter"/>
</dbReference>
<evidence type="ECO:0000313" key="12">
    <source>
        <dbReference type="EMBL" id="ROO28623.1"/>
    </source>
</evidence>
<comment type="caution">
    <text evidence="12">The sequence shown here is derived from an EMBL/GenBank/DDBJ whole genome shotgun (WGS) entry which is preliminary data.</text>
</comment>
<name>A0A423PSQ8_9GAMM</name>
<keyword evidence="5" id="KW-0028">Amino-acid biosynthesis</keyword>
<feature type="transmembrane region" description="Helical" evidence="11">
    <location>
        <begin position="214"/>
        <end position="241"/>
    </location>
</feature>
<keyword evidence="2" id="KW-0813">Transport</keyword>
<protein>
    <submittedName>
        <fullName evidence="12">Cysteine biosynthesis protein CysZ</fullName>
    </submittedName>
</protein>
<organism evidence="12 13">
    <name type="scientific">Salinisphaera japonica YTM-1</name>
    <dbReference type="NCBI Taxonomy" id="1209778"/>
    <lineage>
        <taxon>Bacteria</taxon>
        <taxon>Pseudomonadati</taxon>
        <taxon>Pseudomonadota</taxon>
        <taxon>Gammaproteobacteria</taxon>
        <taxon>Salinisphaerales</taxon>
        <taxon>Salinisphaeraceae</taxon>
        <taxon>Salinisphaera</taxon>
    </lineage>
</organism>
<feature type="transmembrane region" description="Helical" evidence="11">
    <location>
        <begin position="29"/>
        <end position="53"/>
    </location>
</feature>
<keyword evidence="6 11" id="KW-0812">Transmembrane</keyword>
<keyword evidence="13" id="KW-1185">Reference proteome</keyword>
<keyword evidence="9 11" id="KW-0472">Membrane</keyword>
<gene>
    <name evidence="12" type="ORF">SAJA_07740</name>
</gene>
<evidence type="ECO:0000256" key="9">
    <source>
        <dbReference type="ARBA" id="ARBA00023136"/>
    </source>
</evidence>
<evidence type="ECO:0000256" key="3">
    <source>
        <dbReference type="ARBA" id="ARBA00022475"/>
    </source>
</evidence>
<evidence type="ECO:0000256" key="5">
    <source>
        <dbReference type="ARBA" id="ARBA00022605"/>
    </source>
</evidence>
<feature type="transmembrane region" description="Helical" evidence="11">
    <location>
        <begin position="146"/>
        <end position="179"/>
    </location>
</feature>